<dbReference type="CDD" id="cd06127">
    <property type="entry name" value="DEDDh"/>
    <property type="match status" value="1"/>
</dbReference>
<dbReference type="SMART" id="SM00479">
    <property type="entry name" value="EXOIII"/>
    <property type="match status" value="1"/>
</dbReference>
<dbReference type="PANTHER" id="PTHR30231">
    <property type="entry name" value="DNA POLYMERASE III SUBUNIT EPSILON"/>
    <property type="match status" value="1"/>
</dbReference>
<sequence length="308" mass="35909">MAVIRKNKGNSILEFRKDYTILNVSTTDFDYFYGKIIRIQAKKYRDFNLVSEFDQFINPGESINPYITQNTGITNEMVQDMPLIHTIAPEFLNYIKDDIIVGHNINFDINFLYDSFIDSNINISNDFIDTLRLSRIIVRDLSNHKLNTLVDYFNINDSFNRTFSTEYRNKIYLELYKTNIRENSINNYLQAKKKKQCSKSTDFSLIRSKLNNEDIDDSNLFFGKHVCITGKLIYSTKAELYQALANLGAKIQNNVTKDTDYLILGDLNYQHQIYGTKSIKHLKGEKMIREVSNLEILTEVSTRELINS</sequence>
<dbReference type="RefSeq" id="WP_125164655.1">
    <property type="nucleotide sequence ID" value="NZ_CP034234.1"/>
</dbReference>
<evidence type="ECO:0000313" key="4">
    <source>
        <dbReference type="Proteomes" id="UP000278804"/>
    </source>
</evidence>
<dbReference type="InterPro" id="IPR012337">
    <property type="entry name" value="RNaseH-like_sf"/>
</dbReference>
<dbReference type="GO" id="GO:0003887">
    <property type="term" value="F:DNA-directed DNA polymerase activity"/>
    <property type="evidence" value="ECO:0007669"/>
    <property type="project" value="InterPro"/>
</dbReference>
<dbReference type="Pfam" id="PF00929">
    <property type="entry name" value="RNase_T"/>
    <property type="match status" value="1"/>
</dbReference>
<keyword evidence="1" id="KW-0540">Nuclease</keyword>
<dbReference type="GO" id="GO:0003677">
    <property type="term" value="F:DNA binding"/>
    <property type="evidence" value="ECO:0007669"/>
    <property type="project" value="InterPro"/>
</dbReference>
<evidence type="ECO:0000256" key="1">
    <source>
        <dbReference type="ARBA" id="ARBA00022839"/>
    </source>
</evidence>
<keyword evidence="4" id="KW-1185">Reference proteome</keyword>
<gene>
    <name evidence="3" type="ORF">EEI45_06885</name>
</gene>
<keyword evidence="1" id="KW-0269">Exonuclease</keyword>
<protein>
    <recommendedName>
        <fullName evidence="2">BRCT domain-containing protein</fullName>
    </recommendedName>
</protein>
<dbReference type="InterPro" id="IPR001357">
    <property type="entry name" value="BRCT_dom"/>
</dbReference>
<reference evidence="3 4" key="1">
    <citation type="journal article" date="2020" name="Int. J. Syst. Evol. Microbiol.">
        <title>Description of Erysipelothrix piscisicarius sp. nov., an emergent fish pathogen, and assessment of virulence using a tiger barb (Puntigrus tetrazona) infection model.</title>
        <authorList>
            <person name="Pomaranski E.K."/>
            <person name="Griffin M.J."/>
            <person name="Camus A.C."/>
            <person name="Armwood A.R."/>
            <person name="Shelley J."/>
            <person name="Waldbieser G.C."/>
            <person name="LaFrentz B.R."/>
            <person name="Garcia J.C."/>
            <person name="Yanong R."/>
            <person name="Soto E."/>
        </authorList>
    </citation>
    <scope>NUCLEOTIDE SEQUENCE [LARGE SCALE GENOMIC DNA]</scope>
    <source>
        <strain evidence="3 4">15TAL0474</strain>
    </source>
</reference>
<dbReference type="EMBL" id="CP034234">
    <property type="protein sequence ID" value="AZK44487.1"/>
    <property type="molecule type" value="Genomic_DNA"/>
</dbReference>
<dbReference type="AlphaFoldDB" id="A0A3S8RNM7"/>
<name>A0A3S8RNM7_9FIRM</name>
<accession>A0A3S8RNM7</accession>
<evidence type="ECO:0000313" key="3">
    <source>
        <dbReference type="EMBL" id="AZK44487.1"/>
    </source>
</evidence>
<organism evidence="3 4">
    <name type="scientific">Erysipelothrix piscisicarius</name>
    <dbReference type="NCBI Taxonomy" id="2485784"/>
    <lineage>
        <taxon>Bacteria</taxon>
        <taxon>Bacillati</taxon>
        <taxon>Bacillota</taxon>
        <taxon>Erysipelotrichia</taxon>
        <taxon>Erysipelotrichales</taxon>
        <taxon>Erysipelotrichaceae</taxon>
        <taxon>Erysipelothrix</taxon>
    </lineage>
</organism>
<dbReference type="Pfam" id="PF00533">
    <property type="entry name" value="BRCT"/>
    <property type="match status" value="1"/>
</dbReference>
<dbReference type="CDD" id="cd17748">
    <property type="entry name" value="BRCT_DNA_ligase_like"/>
    <property type="match status" value="1"/>
</dbReference>
<dbReference type="SUPFAM" id="SSF52113">
    <property type="entry name" value="BRCT domain"/>
    <property type="match status" value="1"/>
</dbReference>
<dbReference type="PROSITE" id="PS50172">
    <property type="entry name" value="BRCT"/>
    <property type="match status" value="1"/>
</dbReference>
<dbReference type="SUPFAM" id="SSF53098">
    <property type="entry name" value="Ribonuclease H-like"/>
    <property type="match status" value="1"/>
</dbReference>
<dbReference type="FunFam" id="3.30.420.10:FF:000045">
    <property type="entry name" value="3'-5' exonuclease DinG"/>
    <property type="match status" value="1"/>
</dbReference>
<dbReference type="GO" id="GO:0045004">
    <property type="term" value="P:DNA replication proofreading"/>
    <property type="evidence" value="ECO:0007669"/>
    <property type="project" value="TreeGrafter"/>
</dbReference>
<dbReference type="NCBIfam" id="TIGR00573">
    <property type="entry name" value="dnaq"/>
    <property type="match status" value="1"/>
</dbReference>
<proteinExistence type="predicted"/>
<dbReference type="Proteomes" id="UP000278804">
    <property type="component" value="Chromosome"/>
</dbReference>
<dbReference type="KEGG" id="eri:EEI45_06885"/>
<feature type="domain" description="BRCT" evidence="2">
    <location>
        <begin position="216"/>
        <end position="308"/>
    </location>
</feature>
<dbReference type="Gene3D" id="3.30.420.10">
    <property type="entry name" value="Ribonuclease H-like superfamily/Ribonuclease H"/>
    <property type="match status" value="1"/>
</dbReference>
<dbReference type="InterPro" id="IPR013520">
    <property type="entry name" value="Ribonucl_H"/>
</dbReference>
<dbReference type="Gene3D" id="3.40.50.10190">
    <property type="entry name" value="BRCT domain"/>
    <property type="match status" value="1"/>
</dbReference>
<keyword evidence="1" id="KW-0378">Hydrolase</keyword>
<dbReference type="InterPro" id="IPR036397">
    <property type="entry name" value="RNaseH_sf"/>
</dbReference>
<evidence type="ECO:0000259" key="2">
    <source>
        <dbReference type="PROSITE" id="PS50172"/>
    </source>
</evidence>
<dbReference type="InterPro" id="IPR036420">
    <property type="entry name" value="BRCT_dom_sf"/>
</dbReference>
<dbReference type="InterPro" id="IPR006054">
    <property type="entry name" value="DnaQ"/>
</dbReference>
<dbReference type="GO" id="GO:0008408">
    <property type="term" value="F:3'-5' exonuclease activity"/>
    <property type="evidence" value="ECO:0007669"/>
    <property type="project" value="TreeGrafter"/>
</dbReference>
<dbReference type="GO" id="GO:0005829">
    <property type="term" value="C:cytosol"/>
    <property type="evidence" value="ECO:0007669"/>
    <property type="project" value="TreeGrafter"/>
</dbReference>
<dbReference type="PANTHER" id="PTHR30231:SF41">
    <property type="entry name" value="DNA POLYMERASE III SUBUNIT EPSILON"/>
    <property type="match status" value="1"/>
</dbReference>